<dbReference type="Gene3D" id="3.40.1350.10">
    <property type="match status" value="1"/>
</dbReference>
<evidence type="ECO:0000256" key="3">
    <source>
        <dbReference type="SAM" id="Phobius"/>
    </source>
</evidence>
<reference evidence="4 5" key="1">
    <citation type="journal article" date="2016" name="Nat. Commun.">
        <title>Thousands of microbial genomes shed light on interconnected biogeochemical processes in an aquifer system.</title>
        <authorList>
            <person name="Anantharaman K."/>
            <person name="Brown C.T."/>
            <person name="Hug L.A."/>
            <person name="Sharon I."/>
            <person name="Castelle C.J."/>
            <person name="Probst A.J."/>
            <person name="Thomas B.C."/>
            <person name="Singh A."/>
            <person name="Wilkins M.J."/>
            <person name="Karaoz U."/>
            <person name="Brodie E.L."/>
            <person name="Williams K.H."/>
            <person name="Hubbard S.S."/>
            <person name="Banfield J.F."/>
        </authorList>
    </citation>
    <scope>NUCLEOTIDE SEQUENCE [LARGE SCALE GENOMIC DNA]</scope>
</reference>
<accession>A0A1F6NY65</accession>
<dbReference type="SUPFAM" id="SSF52980">
    <property type="entry name" value="Restriction endonuclease-like"/>
    <property type="match status" value="1"/>
</dbReference>
<dbReference type="InterPro" id="IPR011335">
    <property type="entry name" value="Restrct_endonuc-II-like"/>
</dbReference>
<keyword evidence="3" id="KW-0472">Membrane</keyword>
<keyword evidence="3" id="KW-1133">Transmembrane helix</keyword>
<name>A0A1F6NY65_9BACT</name>
<protein>
    <recommendedName>
        <fullName evidence="2">UPF0102 protein A3J93_01565</fullName>
    </recommendedName>
</protein>
<keyword evidence="3" id="KW-0812">Transmembrane</keyword>
<dbReference type="HAMAP" id="MF_00048">
    <property type="entry name" value="UPF0102"/>
    <property type="match status" value="1"/>
</dbReference>
<sequence>MPKGGKKKMGQWGEDLACVWLERKGFKIIERNFYTTVGEIDIIAKFGDDFYFVEVKTRRVGEMANDLAITREKWRRLEKTVGRYCWKHGVVGGIILAALIIAVDKSKGTAKLRLVPKG</sequence>
<gene>
    <name evidence="4" type="ORF">A3J93_01565</name>
</gene>
<comment type="similarity">
    <text evidence="1 2">Belongs to the UPF0102 family.</text>
</comment>
<evidence type="ECO:0000256" key="1">
    <source>
        <dbReference type="ARBA" id="ARBA00006738"/>
    </source>
</evidence>
<organism evidence="4 5">
    <name type="scientific">Candidatus Magasanikbacteria bacterium RIFOXYC2_FULL_42_28</name>
    <dbReference type="NCBI Taxonomy" id="1798704"/>
    <lineage>
        <taxon>Bacteria</taxon>
        <taxon>Candidatus Magasanikiibacteriota</taxon>
    </lineage>
</organism>
<dbReference type="InterPro" id="IPR003509">
    <property type="entry name" value="UPF0102_YraN-like"/>
</dbReference>
<evidence type="ECO:0000313" key="4">
    <source>
        <dbReference type="EMBL" id="OGH88760.1"/>
    </source>
</evidence>
<dbReference type="Proteomes" id="UP000177907">
    <property type="component" value="Unassembled WGS sequence"/>
</dbReference>
<dbReference type="STRING" id="1798704.A3J93_01565"/>
<comment type="caution">
    <text evidence="4">The sequence shown here is derived from an EMBL/GenBank/DDBJ whole genome shotgun (WGS) entry which is preliminary data.</text>
</comment>
<evidence type="ECO:0000256" key="2">
    <source>
        <dbReference type="HAMAP-Rule" id="MF_00048"/>
    </source>
</evidence>
<dbReference type="Pfam" id="PF02021">
    <property type="entry name" value="UPF0102"/>
    <property type="match status" value="1"/>
</dbReference>
<evidence type="ECO:0000313" key="5">
    <source>
        <dbReference type="Proteomes" id="UP000177907"/>
    </source>
</evidence>
<dbReference type="PANTHER" id="PTHR34039:SF1">
    <property type="entry name" value="UPF0102 PROTEIN YRAN"/>
    <property type="match status" value="1"/>
</dbReference>
<dbReference type="AlphaFoldDB" id="A0A1F6NY65"/>
<dbReference type="PANTHER" id="PTHR34039">
    <property type="entry name" value="UPF0102 PROTEIN YRAN"/>
    <property type="match status" value="1"/>
</dbReference>
<dbReference type="GO" id="GO:0003676">
    <property type="term" value="F:nucleic acid binding"/>
    <property type="evidence" value="ECO:0007669"/>
    <property type="project" value="InterPro"/>
</dbReference>
<dbReference type="InterPro" id="IPR011856">
    <property type="entry name" value="tRNA_endonuc-like_dom_sf"/>
</dbReference>
<dbReference type="EMBL" id="MFQZ01000001">
    <property type="protein sequence ID" value="OGH88760.1"/>
    <property type="molecule type" value="Genomic_DNA"/>
</dbReference>
<feature type="transmembrane region" description="Helical" evidence="3">
    <location>
        <begin position="84"/>
        <end position="103"/>
    </location>
</feature>
<proteinExistence type="inferred from homology"/>